<name>A0AAD9UH84_RIDPI</name>
<protein>
    <submittedName>
        <fullName evidence="1">Uncharacterized protein</fullName>
    </submittedName>
</protein>
<reference evidence="1" key="1">
    <citation type="journal article" date="2023" name="Mol. Biol. Evol.">
        <title>Third-Generation Sequencing Reveals the Adaptive Role of the Epigenome in Three Deep-Sea Polychaetes.</title>
        <authorList>
            <person name="Perez M."/>
            <person name="Aroh O."/>
            <person name="Sun Y."/>
            <person name="Lan Y."/>
            <person name="Juniper S.K."/>
            <person name="Young C.R."/>
            <person name="Angers B."/>
            <person name="Qian P.Y."/>
        </authorList>
    </citation>
    <scope>NUCLEOTIDE SEQUENCE</scope>
    <source>
        <strain evidence="1">R07B-5</strain>
    </source>
</reference>
<accession>A0AAD9UH84</accession>
<comment type="caution">
    <text evidence="1">The sequence shown here is derived from an EMBL/GenBank/DDBJ whole genome shotgun (WGS) entry which is preliminary data.</text>
</comment>
<sequence length="653" mass="77026">MAMIPTVNSRYIFVAITVGCLLVVVLRQSLAPVSVITGRPVEFLMKRKPVCSVDVIRKYCLEHNYFPTGGRWLNSSYFPDLCRFPSNGVNKERVRECLTRRNVKKIVVLGDSNGLRYFLATKKILEQFLKCRTLKVERGSTMPDVGYFTKGTKLKASDIVVHHRDCSGCKSTTMSCRDSTTEINLEYVTMEFFLDTEVTTVRNPWQKNCNRSKEARLCRQSNTYQEFIFGEYLPSNEYPDVILLFSGNHDKARARPEKIRGDMEYLKMLIKKNIAKKTKVFWFSKFAEYWEKKPEYWKNMIYYEKWKTNPLIEHLNFELFDVLRTEFKETVDVIRKYCLEHNYFPTGGRWLNSSYFPDLCRFPSNGVNKERVRECLKRRNVTKIVVLGDSNGLRYFLATKRLLEKFLKCRTVKQEMNYSNPDVSYFTKGTDLKASDIVVHHRDCGGCRSIAESCSDNSTKINVEYISMEFYLDTEVTTVRNQWQKNCYPSREASYCRQSNTNQEFILGEYLEGNYPDVLLLFSGNHDKARAGLTKIRGDMEYLKMLVKKYVPKQTKVFWFSKITENQQQKSHYWRDLIFDEKWKTNAFLKRLNYELFDVLRTEFMETDGHILPFFDIYDMSFGVLDWVLDGIHRKVEWYDAVLSNWIQTFCET</sequence>
<evidence type="ECO:0000313" key="1">
    <source>
        <dbReference type="EMBL" id="KAK2189429.1"/>
    </source>
</evidence>
<gene>
    <name evidence="1" type="ORF">NP493_107g07005</name>
</gene>
<organism evidence="1 2">
    <name type="scientific">Ridgeia piscesae</name>
    <name type="common">Tubeworm</name>
    <dbReference type="NCBI Taxonomy" id="27915"/>
    <lineage>
        <taxon>Eukaryota</taxon>
        <taxon>Metazoa</taxon>
        <taxon>Spiralia</taxon>
        <taxon>Lophotrochozoa</taxon>
        <taxon>Annelida</taxon>
        <taxon>Polychaeta</taxon>
        <taxon>Sedentaria</taxon>
        <taxon>Canalipalpata</taxon>
        <taxon>Sabellida</taxon>
        <taxon>Siboglinidae</taxon>
        <taxon>Ridgeia</taxon>
    </lineage>
</organism>
<dbReference type="EMBL" id="JAODUO010000107">
    <property type="protein sequence ID" value="KAK2189429.1"/>
    <property type="molecule type" value="Genomic_DNA"/>
</dbReference>
<dbReference type="AlphaFoldDB" id="A0AAD9UH84"/>
<keyword evidence="2" id="KW-1185">Reference proteome</keyword>
<evidence type="ECO:0000313" key="2">
    <source>
        <dbReference type="Proteomes" id="UP001209878"/>
    </source>
</evidence>
<dbReference type="Proteomes" id="UP001209878">
    <property type="component" value="Unassembled WGS sequence"/>
</dbReference>
<proteinExistence type="predicted"/>